<protein>
    <submittedName>
        <fullName evidence="2">Dockerin type I domain-containing protein</fullName>
    </submittedName>
</protein>
<evidence type="ECO:0000313" key="2">
    <source>
        <dbReference type="EMBL" id="WIT10677.1"/>
    </source>
</evidence>
<feature type="signal peptide" evidence="1">
    <location>
        <begin position="1"/>
        <end position="32"/>
    </location>
</feature>
<dbReference type="InterPro" id="IPR036439">
    <property type="entry name" value="Dockerin_dom_sf"/>
</dbReference>
<organism evidence="2 3">
    <name type="scientific">Paucibacter sediminis</name>
    <dbReference type="NCBI Taxonomy" id="3019553"/>
    <lineage>
        <taxon>Bacteria</taxon>
        <taxon>Pseudomonadati</taxon>
        <taxon>Pseudomonadota</taxon>
        <taxon>Betaproteobacteria</taxon>
        <taxon>Burkholderiales</taxon>
        <taxon>Sphaerotilaceae</taxon>
        <taxon>Roseateles</taxon>
    </lineage>
</organism>
<dbReference type="SUPFAM" id="SSF63829">
    <property type="entry name" value="Calcium-dependent phosphotriesterase"/>
    <property type="match status" value="1"/>
</dbReference>
<dbReference type="EMBL" id="CP116346">
    <property type="protein sequence ID" value="WIT10677.1"/>
    <property type="molecule type" value="Genomic_DNA"/>
</dbReference>
<dbReference type="PROSITE" id="PS00018">
    <property type="entry name" value="EF_HAND_1"/>
    <property type="match status" value="1"/>
</dbReference>
<dbReference type="InterPro" id="IPR015943">
    <property type="entry name" value="WD40/YVTN_repeat-like_dom_sf"/>
</dbReference>
<dbReference type="AlphaFoldDB" id="A0AA95N941"/>
<keyword evidence="3" id="KW-1185">Reference proteome</keyword>
<dbReference type="GO" id="GO:0004553">
    <property type="term" value="F:hydrolase activity, hydrolyzing O-glycosyl compounds"/>
    <property type="evidence" value="ECO:0007669"/>
    <property type="project" value="InterPro"/>
</dbReference>
<dbReference type="Gene3D" id="2.130.10.10">
    <property type="entry name" value="YVTN repeat-like/Quinoprotein amine dehydrogenase"/>
    <property type="match status" value="1"/>
</dbReference>
<evidence type="ECO:0000313" key="3">
    <source>
        <dbReference type="Proteomes" id="UP001177769"/>
    </source>
</evidence>
<evidence type="ECO:0000256" key="1">
    <source>
        <dbReference type="SAM" id="SignalP"/>
    </source>
</evidence>
<feature type="chain" id="PRO_5041738844" evidence="1">
    <location>
        <begin position="33"/>
        <end position="594"/>
    </location>
</feature>
<dbReference type="InterPro" id="IPR018247">
    <property type="entry name" value="EF_Hand_1_Ca_BS"/>
</dbReference>
<dbReference type="Pfam" id="PF00404">
    <property type="entry name" value="Dockerin_1"/>
    <property type="match status" value="1"/>
</dbReference>
<dbReference type="InterPro" id="IPR002105">
    <property type="entry name" value="Dockerin_1_rpt"/>
</dbReference>
<reference evidence="2" key="1">
    <citation type="submission" date="2023-01" db="EMBL/GenBank/DDBJ databases">
        <title>Whole genome sequence of Paucibacter sp. S2-9 isolated from pond sediment.</title>
        <authorList>
            <person name="Jung J.Y."/>
        </authorList>
    </citation>
    <scope>NUCLEOTIDE SEQUENCE</scope>
    <source>
        <strain evidence="2">S2-9</strain>
    </source>
</reference>
<proteinExistence type="predicted"/>
<gene>
    <name evidence="2" type="ORF">PFX98_17400</name>
</gene>
<dbReference type="GO" id="GO:0000272">
    <property type="term" value="P:polysaccharide catabolic process"/>
    <property type="evidence" value="ECO:0007669"/>
    <property type="project" value="InterPro"/>
</dbReference>
<dbReference type="Gene3D" id="1.10.1330.10">
    <property type="entry name" value="Dockerin domain"/>
    <property type="match status" value="1"/>
</dbReference>
<accession>A0AA95N941</accession>
<dbReference type="RefSeq" id="WP_285231751.1">
    <property type="nucleotide sequence ID" value="NZ_CP116346.1"/>
</dbReference>
<dbReference type="KEGG" id="pais:PFX98_17400"/>
<dbReference type="Proteomes" id="UP001177769">
    <property type="component" value="Chromosome"/>
</dbReference>
<sequence>MQTMSRRQPSAPRLCLLSAMMALATLPGSALAASKTYTLNADFSLGTIENLNFVVVPNQLQVNLIGVGSKYIFVANHNEDSVSKFDTTDQLDPVTHNVVAPGKEVARYKTYAGAPMTSAGGHPSRIAIDVDGNAYVLNRMDGFGSPPYLVKILVDSAIDRNGNGVIDTSGESNGTPGIQAAEMMAMASNTNAGILDERVAWTAPIGTGTSFGRSVCIAPDGKLWVGIWNQARYYRVDPANGATLPIGPGALPYVQLSGWNPYGCTVDKNGILWSATIGSGVGGVGRVDTNTGASGQIASPYHPYNYGIAQGNGKIYQAPYAGGYGWAAYDPVANSWARSPHSYSGAGIAVDGEGNILSTDYSGIRKYRPDGTLLWAKSEGGQTYGVMVDGNNDVWVMNTSTYRTTKYRGTDGTLVGFLPTGAYPYVYTDGSGLTTKNTTVNKLGTWTVVYDSGASGTEWGKINWTDSVPTGASVDVVARASDNPAALDLQPYQPVVKNTNFTASGRYVQVRTRLQMNASNETPVLYDLTVNSKLLVCDVDGDGDVDSGDIALIQAGIGSTPTANDPRDANGDGKITVNDARTCALKCTRPNCAK</sequence>
<keyword evidence="1" id="KW-0732">Signal</keyword>
<name>A0AA95N941_9BURK</name>